<reference evidence="9 10" key="1">
    <citation type="journal article" date="2012" name="J. Bacteriol.">
        <title>Genome Sequence of Strain IMCC14465, Isolated from the East Sea, Belonging to the PS1 Clade of Alphaproteobacteria.</title>
        <authorList>
            <person name="Yang S.J."/>
            <person name="Kang I."/>
            <person name="Cho J.C."/>
        </authorList>
    </citation>
    <scope>NUCLEOTIDE SEQUENCE [LARGE SCALE GENOMIC DNA]</scope>
    <source>
        <strain evidence="9 10">IMCC14465</strain>
    </source>
</reference>
<evidence type="ECO:0000256" key="1">
    <source>
        <dbReference type="ARBA" id="ARBA00004651"/>
    </source>
</evidence>
<evidence type="ECO:0000256" key="7">
    <source>
        <dbReference type="RuleBase" id="RU363032"/>
    </source>
</evidence>
<accession>J9DY19</accession>
<feature type="transmembrane region" description="Helical" evidence="7">
    <location>
        <begin position="511"/>
        <end position="529"/>
    </location>
</feature>
<evidence type="ECO:0000256" key="5">
    <source>
        <dbReference type="ARBA" id="ARBA00022989"/>
    </source>
</evidence>
<evidence type="ECO:0000256" key="4">
    <source>
        <dbReference type="ARBA" id="ARBA00022692"/>
    </source>
</evidence>
<evidence type="ECO:0000256" key="2">
    <source>
        <dbReference type="ARBA" id="ARBA00022448"/>
    </source>
</evidence>
<keyword evidence="6 7" id="KW-0472">Membrane</keyword>
<dbReference type="Gene3D" id="1.10.3720.10">
    <property type="entry name" value="MetI-like"/>
    <property type="match status" value="2"/>
</dbReference>
<organism evidence="9 10">
    <name type="scientific">alpha proteobacterium IMCC14465</name>
    <dbReference type="NCBI Taxonomy" id="1220535"/>
    <lineage>
        <taxon>Bacteria</taxon>
        <taxon>Pseudomonadati</taxon>
        <taxon>Pseudomonadota</taxon>
        <taxon>Alphaproteobacteria</taxon>
        <taxon>PS1 clade</taxon>
    </lineage>
</organism>
<keyword evidence="10" id="KW-1185">Reference proteome</keyword>
<feature type="domain" description="ABC transmembrane type-1" evidence="8">
    <location>
        <begin position="327"/>
        <end position="529"/>
    </location>
</feature>
<evidence type="ECO:0000259" key="8">
    <source>
        <dbReference type="PROSITE" id="PS50928"/>
    </source>
</evidence>
<feature type="domain" description="ABC transmembrane type-1" evidence="8">
    <location>
        <begin position="56"/>
        <end position="257"/>
    </location>
</feature>
<feature type="transmembrane region" description="Helical" evidence="7">
    <location>
        <begin position="330"/>
        <end position="351"/>
    </location>
</feature>
<dbReference type="EMBL" id="ALYF01000008">
    <property type="protein sequence ID" value="EJW20539.1"/>
    <property type="molecule type" value="Genomic_DNA"/>
</dbReference>
<feature type="transmembrane region" description="Helical" evidence="7">
    <location>
        <begin position="289"/>
        <end position="310"/>
    </location>
</feature>
<keyword evidence="2 7" id="KW-0813">Transport</keyword>
<dbReference type="PROSITE" id="PS50928">
    <property type="entry name" value="ABC_TM1"/>
    <property type="match status" value="2"/>
</dbReference>
<keyword evidence="3" id="KW-1003">Cell membrane</keyword>
<dbReference type="PATRIC" id="fig|1220535.3.peg.1656"/>
<dbReference type="STRING" id="1220535.IMCC14465_16640"/>
<dbReference type="PANTHER" id="PTHR30183:SF2">
    <property type="entry name" value="IRON UTILIZATION PROTEIN"/>
    <property type="match status" value="1"/>
</dbReference>
<feature type="transmembrane region" description="Helical" evidence="7">
    <location>
        <begin position="94"/>
        <end position="112"/>
    </location>
</feature>
<dbReference type="PANTHER" id="PTHR30183">
    <property type="entry name" value="MOLYBDENUM TRANSPORT SYSTEM PERMEASE PROTEIN MODB"/>
    <property type="match status" value="1"/>
</dbReference>
<comment type="caution">
    <text evidence="9">The sequence shown here is derived from an EMBL/GenBank/DDBJ whole genome shotgun (WGS) entry which is preliminary data.</text>
</comment>
<gene>
    <name evidence="9" type="ORF">IMCC14465_16640</name>
</gene>
<dbReference type="AlphaFoldDB" id="J9DY19"/>
<comment type="similarity">
    <text evidence="7">Belongs to the binding-protein-dependent transport system permease family.</text>
</comment>
<keyword evidence="4 7" id="KW-0812">Transmembrane</keyword>
<dbReference type="SUPFAM" id="SSF161098">
    <property type="entry name" value="MetI-like"/>
    <property type="match status" value="2"/>
</dbReference>
<dbReference type="InterPro" id="IPR035906">
    <property type="entry name" value="MetI-like_sf"/>
</dbReference>
<feature type="transmembrane region" description="Helical" evidence="7">
    <location>
        <begin position="371"/>
        <end position="389"/>
    </location>
</feature>
<dbReference type="GO" id="GO:0005886">
    <property type="term" value="C:plasma membrane"/>
    <property type="evidence" value="ECO:0007669"/>
    <property type="project" value="UniProtKB-SubCell"/>
</dbReference>
<feature type="transmembrane region" description="Helical" evidence="7">
    <location>
        <begin position="395"/>
        <end position="418"/>
    </location>
</feature>
<protein>
    <recommendedName>
        <fullName evidence="8">ABC transmembrane type-1 domain-containing protein</fullName>
    </recommendedName>
</protein>
<dbReference type="eggNOG" id="COG1178">
    <property type="taxonomic scope" value="Bacteria"/>
</dbReference>
<sequence>MTRKSPMRFFGLVIVLAMLAPVLGIAWLTLSPSEIPNNANDGLMSFLMTTVLPYQFGQTLGLMLGVTGLTLLAGVPAAWFVTFIDFPGRKQLQWLLLLPLAMPTYIAAYVFAEFLDKAGPFYQFWISIFGATAWYPSLNSLGGAIFTLSAVLYPYVYMSARTGFINQSAELMQAGRVLGASQWMSFRQIALPLSRPMIIVGVALALMECLNDIGAVEHLGVKTLTVGVYETWLSRGSLEGAARIAMLLLGLMALLLLVERYLRAGGIEQKSKNDLTPILHKPTPLMQGAILAMTSLPFLIGFVIPVLLLISFALGRFENTYGLLAAASRSILLASATAFIVVTIGLFLAFLTRINPPGLLSKSIQTASLGYAIPGTVLGLGVLIVLSQFDNATSGFFKGAIIPILSGSVFALIFAYSLRFLSISFGTFEAELSRVPHTIDMAASSLGAKTFQLLRFVHMPMLRPALITASVLVFVDTMKELPATLILRPFNFETLATQVYNYASVGQIEDAAIPALVIVTIGILPVYIATRKFHPENSIGLSSA</sequence>
<dbReference type="OrthoDB" id="9790211at2"/>
<feature type="transmembrane region" description="Helical" evidence="7">
    <location>
        <begin position="124"/>
        <end position="153"/>
    </location>
</feature>
<feature type="transmembrane region" description="Helical" evidence="7">
    <location>
        <begin position="60"/>
        <end position="82"/>
    </location>
</feature>
<keyword evidence="5 7" id="KW-1133">Transmembrane helix</keyword>
<dbReference type="CDD" id="cd06261">
    <property type="entry name" value="TM_PBP2"/>
    <property type="match status" value="2"/>
</dbReference>
<evidence type="ECO:0000256" key="6">
    <source>
        <dbReference type="ARBA" id="ARBA00023136"/>
    </source>
</evidence>
<name>J9DY19_9PROT</name>
<evidence type="ECO:0000313" key="9">
    <source>
        <dbReference type="EMBL" id="EJW20539.1"/>
    </source>
</evidence>
<comment type="subcellular location">
    <subcellularLocation>
        <location evidence="1 7">Cell membrane</location>
        <topology evidence="1 7">Multi-pass membrane protein</topology>
    </subcellularLocation>
</comment>
<evidence type="ECO:0000313" key="10">
    <source>
        <dbReference type="Proteomes" id="UP000004836"/>
    </source>
</evidence>
<dbReference type="Proteomes" id="UP000004836">
    <property type="component" value="Unassembled WGS sequence"/>
</dbReference>
<dbReference type="InterPro" id="IPR000515">
    <property type="entry name" value="MetI-like"/>
</dbReference>
<feature type="transmembrane region" description="Helical" evidence="7">
    <location>
        <begin position="241"/>
        <end position="262"/>
    </location>
</feature>
<dbReference type="GO" id="GO:0055085">
    <property type="term" value="P:transmembrane transport"/>
    <property type="evidence" value="ECO:0007669"/>
    <property type="project" value="InterPro"/>
</dbReference>
<proteinExistence type="inferred from homology"/>
<evidence type="ECO:0000256" key="3">
    <source>
        <dbReference type="ARBA" id="ARBA00022475"/>
    </source>
</evidence>
<dbReference type="Pfam" id="PF00528">
    <property type="entry name" value="BPD_transp_1"/>
    <property type="match status" value="1"/>
</dbReference>